<sequence>MFLKFGLFLLFAFLSPTCGFKLLGCSYCATPSVSSIQKAVYERGPAPDNLLWYLMPTESWEDSSIFMEDCGNDRGTYKKRKYGERCGILHLEYADGKVMHLKGSTSTKQEGYFNYTKEDGANGWAHVCSTDYCSTEDVSYLKTRVEEAEKLKAQQAEKRRKAQKAEKQRKAEEAEKQKNSYPNTIASTIIVSLIANYF</sequence>
<evidence type="ECO:0000256" key="2">
    <source>
        <dbReference type="SAM" id="SignalP"/>
    </source>
</evidence>
<dbReference type="Proteomes" id="UP001177023">
    <property type="component" value="Unassembled WGS sequence"/>
</dbReference>
<keyword evidence="4" id="KW-1185">Reference proteome</keyword>
<feature type="compositionally biased region" description="Basic and acidic residues" evidence="1">
    <location>
        <begin position="154"/>
        <end position="178"/>
    </location>
</feature>
<comment type="caution">
    <text evidence="3">The sequence shown here is derived from an EMBL/GenBank/DDBJ whole genome shotgun (WGS) entry which is preliminary data.</text>
</comment>
<feature type="region of interest" description="Disordered" evidence="1">
    <location>
        <begin position="154"/>
        <end position="179"/>
    </location>
</feature>
<evidence type="ECO:0000313" key="4">
    <source>
        <dbReference type="Proteomes" id="UP001177023"/>
    </source>
</evidence>
<dbReference type="EMBL" id="CATQJA010002645">
    <property type="protein sequence ID" value="CAJ0576659.1"/>
    <property type="molecule type" value="Genomic_DNA"/>
</dbReference>
<evidence type="ECO:0000313" key="3">
    <source>
        <dbReference type="EMBL" id="CAJ0576659.1"/>
    </source>
</evidence>
<protein>
    <submittedName>
        <fullName evidence="3">Uncharacterized protein</fullName>
    </submittedName>
</protein>
<evidence type="ECO:0000256" key="1">
    <source>
        <dbReference type="SAM" id="MobiDB-lite"/>
    </source>
</evidence>
<accession>A0AA36G5M2</accession>
<gene>
    <name evidence="3" type="ORF">MSPICULIGERA_LOCUS14948</name>
</gene>
<organism evidence="3 4">
    <name type="scientific">Mesorhabditis spiculigera</name>
    <dbReference type="NCBI Taxonomy" id="96644"/>
    <lineage>
        <taxon>Eukaryota</taxon>
        <taxon>Metazoa</taxon>
        <taxon>Ecdysozoa</taxon>
        <taxon>Nematoda</taxon>
        <taxon>Chromadorea</taxon>
        <taxon>Rhabditida</taxon>
        <taxon>Rhabditina</taxon>
        <taxon>Rhabditomorpha</taxon>
        <taxon>Rhabditoidea</taxon>
        <taxon>Rhabditidae</taxon>
        <taxon>Mesorhabditinae</taxon>
        <taxon>Mesorhabditis</taxon>
    </lineage>
</organism>
<reference evidence="3" key="1">
    <citation type="submission" date="2023-06" db="EMBL/GenBank/DDBJ databases">
        <authorList>
            <person name="Delattre M."/>
        </authorList>
    </citation>
    <scope>NUCLEOTIDE SEQUENCE</scope>
    <source>
        <strain evidence="3">AF72</strain>
    </source>
</reference>
<feature type="signal peptide" evidence="2">
    <location>
        <begin position="1"/>
        <end position="19"/>
    </location>
</feature>
<name>A0AA36G5M2_9BILA</name>
<feature type="chain" id="PRO_5041446499" evidence="2">
    <location>
        <begin position="20"/>
        <end position="198"/>
    </location>
</feature>
<keyword evidence="2" id="KW-0732">Signal</keyword>
<proteinExistence type="predicted"/>
<feature type="non-terminal residue" evidence="3">
    <location>
        <position position="198"/>
    </location>
</feature>
<dbReference type="AlphaFoldDB" id="A0AA36G5M2"/>